<evidence type="ECO:0000256" key="2">
    <source>
        <dbReference type="ARBA" id="ARBA00023002"/>
    </source>
</evidence>
<dbReference type="InterPro" id="IPR016163">
    <property type="entry name" value="Ald_DH_C"/>
</dbReference>
<dbReference type="PANTHER" id="PTHR42991">
    <property type="entry name" value="ALDEHYDE DEHYDROGENASE"/>
    <property type="match status" value="1"/>
</dbReference>
<dbReference type="Proteomes" id="UP000642571">
    <property type="component" value="Unassembled WGS sequence"/>
</dbReference>
<evidence type="ECO:0000313" key="5">
    <source>
        <dbReference type="Proteomes" id="UP000642571"/>
    </source>
</evidence>
<dbReference type="Pfam" id="PF00171">
    <property type="entry name" value="Aldedh"/>
    <property type="match status" value="1"/>
</dbReference>
<protein>
    <submittedName>
        <fullName evidence="4">Aldehyde dehydrogenase</fullName>
    </submittedName>
</protein>
<accession>A0ABQ1Q1Z7</accession>
<dbReference type="PANTHER" id="PTHR42991:SF1">
    <property type="entry name" value="ALDEHYDE DEHYDROGENASE"/>
    <property type="match status" value="1"/>
</dbReference>
<evidence type="ECO:0000256" key="1">
    <source>
        <dbReference type="ARBA" id="ARBA00009986"/>
    </source>
</evidence>
<dbReference type="EMBL" id="BMIN01000005">
    <property type="protein sequence ID" value="GGD09566.1"/>
    <property type="molecule type" value="Genomic_DNA"/>
</dbReference>
<name>A0ABQ1Q1Z7_9BACI</name>
<evidence type="ECO:0000313" key="4">
    <source>
        <dbReference type="EMBL" id="GGD09566.1"/>
    </source>
</evidence>
<feature type="domain" description="Aldehyde dehydrogenase" evidence="3">
    <location>
        <begin position="18"/>
        <end position="474"/>
    </location>
</feature>
<dbReference type="InterPro" id="IPR015590">
    <property type="entry name" value="Aldehyde_DH_dom"/>
</dbReference>
<sequence length="481" mass="51892">MGTLNTYTKKHLYIGGEWVEGERYVPLFSPYSGEKLADIPQGTKEDVDRAIGAAEEAAYLMRALSSHERAGVLDRLARLLEERQDEAAAIIANEAAKPIKAARVEVKRTIQTYRFAAMEARNRYGETLPMDAAPGGENRVGYTVREPIGVIGAITPFNFPMNLVAHKVGPAIAAGNSVVLKPASATPLSAFFLAELLEEAGLPKGACNVVTGSGRVVGDRLVKDTRVKMITFTGSAETGIGIRNQAGLKKVTLELGSNAALIVDEGVDLADVAKRAVMGAFAYQGQVCISIQRIYVHDAVYQAFLRAFVAETEKLKAGDPLDSATDLSSLITKEDTERALSWVQEAVDSGAVLETGGTVEGNVMRPTVLTNVDRDMKVSCKEVFAPVVVINRIQSIDEGINAVNDSRYGLQAGIFTPNIHHAFEAADQLHVGGVLINDIPTYRVDHMPYGGVKESGTGREGIRYSVDEMTEMKLIIVNKNK</sequence>
<dbReference type="SUPFAM" id="SSF53720">
    <property type="entry name" value="ALDH-like"/>
    <property type="match status" value="1"/>
</dbReference>
<dbReference type="InterPro" id="IPR051020">
    <property type="entry name" value="ALDH-related_metabolic_enz"/>
</dbReference>
<keyword evidence="5" id="KW-1185">Reference proteome</keyword>
<keyword evidence="2" id="KW-0560">Oxidoreductase</keyword>
<comment type="similarity">
    <text evidence="1">Belongs to the aldehyde dehydrogenase family.</text>
</comment>
<dbReference type="InterPro" id="IPR016162">
    <property type="entry name" value="Ald_DH_N"/>
</dbReference>
<proteinExistence type="inferred from homology"/>
<dbReference type="Gene3D" id="3.40.309.10">
    <property type="entry name" value="Aldehyde Dehydrogenase, Chain A, domain 2"/>
    <property type="match status" value="1"/>
</dbReference>
<comment type="caution">
    <text evidence="4">The sequence shown here is derived from an EMBL/GenBank/DDBJ whole genome shotgun (WGS) entry which is preliminary data.</text>
</comment>
<gene>
    <name evidence="4" type="primary">gabD</name>
    <name evidence="4" type="ORF">GCM10011389_16370</name>
</gene>
<reference evidence="5" key="1">
    <citation type="journal article" date="2019" name="Int. J. Syst. Evol. Microbiol.">
        <title>The Global Catalogue of Microorganisms (GCM) 10K type strain sequencing project: providing services to taxonomists for standard genome sequencing and annotation.</title>
        <authorList>
            <consortium name="The Broad Institute Genomics Platform"/>
            <consortium name="The Broad Institute Genome Sequencing Center for Infectious Disease"/>
            <person name="Wu L."/>
            <person name="Ma J."/>
        </authorList>
    </citation>
    <scope>NUCLEOTIDE SEQUENCE [LARGE SCALE GENOMIC DNA]</scope>
    <source>
        <strain evidence="5">CGMCC 1.15353</strain>
    </source>
</reference>
<dbReference type="Gene3D" id="3.40.605.10">
    <property type="entry name" value="Aldehyde Dehydrogenase, Chain A, domain 1"/>
    <property type="match status" value="1"/>
</dbReference>
<dbReference type="InterPro" id="IPR016161">
    <property type="entry name" value="Ald_DH/histidinol_DH"/>
</dbReference>
<organism evidence="4 5">
    <name type="scientific">Pontibacillus salipaludis</name>
    <dbReference type="NCBI Taxonomy" id="1697394"/>
    <lineage>
        <taxon>Bacteria</taxon>
        <taxon>Bacillati</taxon>
        <taxon>Bacillota</taxon>
        <taxon>Bacilli</taxon>
        <taxon>Bacillales</taxon>
        <taxon>Bacillaceae</taxon>
        <taxon>Pontibacillus</taxon>
    </lineage>
</organism>
<evidence type="ECO:0000259" key="3">
    <source>
        <dbReference type="Pfam" id="PF00171"/>
    </source>
</evidence>
<dbReference type="CDD" id="cd07149">
    <property type="entry name" value="ALDH_y4uC"/>
    <property type="match status" value="1"/>
</dbReference>